<dbReference type="AlphaFoldDB" id="A0A392U5D2"/>
<keyword evidence="3" id="KW-1185">Reference proteome</keyword>
<organism evidence="2 3">
    <name type="scientific">Trifolium medium</name>
    <dbReference type="NCBI Taxonomy" id="97028"/>
    <lineage>
        <taxon>Eukaryota</taxon>
        <taxon>Viridiplantae</taxon>
        <taxon>Streptophyta</taxon>
        <taxon>Embryophyta</taxon>
        <taxon>Tracheophyta</taxon>
        <taxon>Spermatophyta</taxon>
        <taxon>Magnoliopsida</taxon>
        <taxon>eudicotyledons</taxon>
        <taxon>Gunneridae</taxon>
        <taxon>Pentapetalae</taxon>
        <taxon>rosids</taxon>
        <taxon>fabids</taxon>
        <taxon>Fabales</taxon>
        <taxon>Fabaceae</taxon>
        <taxon>Papilionoideae</taxon>
        <taxon>50 kb inversion clade</taxon>
        <taxon>NPAAA clade</taxon>
        <taxon>Hologalegina</taxon>
        <taxon>IRL clade</taxon>
        <taxon>Trifolieae</taxon>
        <taxon>Trifolium</taxon>
    </lineage>
</organism>
<protein>
    <recommendedName>
        <fullName evidence="4">Secreted protein</fullName>
    </recommendedName>
</protein>
<evidence type="ECO:0008006" key="4">
    <source>
        <dbReference type="Google" id="ProtNLM"/>
    </source>
</evidence>
<feature type="chain" id="PRO_5017351257" description="Secreted protein" evidence="1">
    <location>
        <begin position="26"/>
        <end position="72"/>
    </location>
</feature>
<evidence type="ECO:0000313" key="2">
    <source>
        <dbReference type="EMBL" id="MCI68572.1"/>
    </source>
</evidence>
<name>A0A392U5D2_9FABA</name>
<dbReference type="Proteomes" id="UP000265520">
    <property type="component" value="Unassembled WGS sequence"/>
</dbReference>
<comment type="caution">
    <text evidence="2">The sequence shown here is derived from an EMBL/GenBank/DDBJ whole genome shotgun (WGS) entry which is preliminary data.</text>
</comment>
<dbReference type="EMBL" id="LXQA010738966">
    <property type="protein sequence ID" value="MCI68572.1"/>
    <property type="molecule type" value="Genomic_DNA"/>
</dbReference>
<sequence>MMLLNMDLVPVHVLLVLTSVGAGAGASLGAGARVGACAGVRVGVTKSFDSFVYRRCFRSLPYTTQKIKENIT</sequence>
<proteinExistence type="predicted"/>
<evidence type="ECO:0000256" key="1">
    <source>
        <dbReference type="SAM" id="SignalP"/>
    </source>
</evidence>
<feature type="non-terminal residue" evidence="2">
    <location>
        <position position="72"/>
    </location>
</feature>
<evidence type="ECO:0000313" key="3">
    <source>
        <dbReference type="Proteomes" id="UP000265520"/>
    </source>
</evidence>
<reference evidence="2 3" key="1">
    <citation type="journal article" date="2018" name="Front. Plant Sci.">
        <title>Red Clover (Trifolium pratense) and Zigzag Clover (T. medium) - A Picture of Genomic Similarities and Differences.</title>
        <authorList>
            <person name="Dluhosova J."/>
            <person name="Istvanek J."/>
            <person name="Nedelnik J."/>
            <person name="Repkova J."/>
        </authorList>
    </citation>
    <scope>NUCLEOTIDE SEQUENCE [LARGE SCALE GENOMIC DNA]</scope>
    <source>
        <strain evidence="3">cv. 10/8</strain>
        <tissue evidence="2">Leaf</tissue>
    </source>
</reference>
<feature type="signal peptide" evidence="1">
    <location>
        <begin position="1"/>
        <end position="25"/>
    </location>
</feature>
<keyword evidence="1" id="KW-0732">Signal</keyword>
<accession>A0A392U5D2</accession>